<sequence>MSDAFDQWVEWRHKPPGERRSIPAELYAAVMSLPEPDRSNRQRVNETIRSHEAARREGRTVWLDLGWIVLLKPFFRGFDRRIELGPIGFSDRCGRRIARVEPNRSLRSTAFHFVLPGHAFRVVFLEPPVGDFGRCKHLHPAGADVKFSLLTNVWNPLAADVQGGVTQTNTLYFYINGSKSAVASNAKGGNALI</sequence>
<accession>A0AB39XSZ0</accession>
<dbReference type="RefSeq" id="WP_369725629.1">
    <property type="nucleotide sequence ID" value="NZ_CP165734.1"/>
</dbReference>
<dbReference type="EMBL" id="CP165734">
    <property type="protein sequence ID" value="XDV60265.1"/>
    <property type="molecule type" value="Genomic_DNA"/>
</dbReference>
<evidence type="ECO:0000313" key="1">
    <source>
        <dbReference type="EMBL" id="XDV60265.1"/>
    </source>
</evidence>
<gene>
    <name evidence="1" type="ORF">AB8Z38_13450</name>
</gene>
<proteinExistence type="predicted"/>
<organism evidence="1">
    <name type="scientific">Bradyrhizobium sp. LLZ17</name>
    <dbReference type="NCBI Taxonomy" id="3239388"/>
    <lineage>
        <taxon>Bacteria</taxon>
        <taxon>Pseudomonadati</taxon>
        <taxon>Pseudomonadota</taxon>
        <taxon>Alphaproteobacteria</taxon>
        <taxon>Hyphomicrobiales</taxon>
        <taxon>Nitrobacteraceae</taxon>
        <taxon>Bradyrhizobium</taxon>
    </lineage>
</organism>
<dbReference type="AlphaFoldDB" id="A0AB39XSZ0"/>
<protein>
    <submittedName>
        <fullName evidence="1">Uncharacterized protein</fullName>
    </submittedName>
</protein>
<reference evidence="1" key="1">
    <citation type="submission" date="2024-08" db="EMBL/GenBank/DDBJ databases">
        <authorList>
            <person name="Chaddad Z."/>
            <person name="Lamrabet M."/>
            <person name="Bouhnik O."/>
            <person name="Alami S."/>
            <person name="Wipf D."/>
            <person name="Courty P.E."/>
            <person name="Missbah El Idrissi M."/>
        </authorList>
    </citation>
    <scope>NUCLEOTIDE SEQUENCE</scope>
    <source>
        <strain evidence="1">LLZ17</strain>
    </source>
</reference>
<name>A0AB39XSZ0_9BRAD</name>